<reference evidence="1" key="1">
    <citation type="submission" date="2020-05" db="EMBL/GenBank/DDBJ databases">
        <title>Mycena genomes resolve the evolution of fungal bioluminescence.</title>
        <authorList>
            <person name="Tsai I.J."/>
        </authorList>
    </citation>
    <scope>NUCLEOTIDE SEQUENCE</scope>
    <source>
        <strain evidence="1">CCC161011</strain>
    </source>
</reference>
<name>A0A8H7D0G1_9AGAR</name>
<accession>A0A8H7D0G1</accession>
<dbReference type="AlphaFoldDB" id="A0A8H7D0G1"/>
<keyword evidence="2" id="KW-1185">Reference proteome</keyword>
<dbReference type="EMBL" id="JACAZI010000008">
    <property type="protein sequence ID" value="KAF7354163.1"/>
    <property type="molecule type" value="Genomic_DNA"/>
</dbReference>
<protein>
    <recommendedName>
        <fullName evidence="3">F-box domain-containing protein</fullName>
    </recommendedName>
</protein>
<comment type="caution">
    <text evidence="1">The sequence shown here is derived from an EMBL/GenBank/DDBJ whole genome shotgun (WGS) entry which is preliminary data.</text>
</comment>
<sequence>MAMDSPSAPPLDGDIVDRILTFCPTFATLQSAILVSKAFHSVFQSHPKSITRAVAYNVVGPALPQALRFARYPYYDEDGYRRPSVEAVDLDPATMAAACPEEHGAIVITAKDADKLEGNSKVMDALENIYSLTQKDRTSSTSVLTPEESWRFRRAAYRIMLYCNIFPGTRYSLDELADLRKAEVKKIQRQRTAVLNKYPTDELLQMYAVACFMRGVLEAIDKKTADEEEINILLATGPEGVVHAWESRSYEAVDDELYWLGVESDTRNVLYIGYFDVPFTNVWTARKVKPPKDGEPATKYILDTIVGADDTCSQCDAPGGLELLTEANWHRLNVEPTKFLKGQLKKSPTVTASFSAATKHLHKSDELGPWIAEVFDAKQTPGAWDGWERDMSYCERCLTKFLEDQVWVWYLDYRVQKGWVPPENCRSGYNCKTIVRSRSHVFEKNHLCAPTTKAK</sequence>
<proteinExistence type="predicted"/>
<dbReference type="Proteomes" id="UP000620124">
    <property type="component" value="Unassembled WGS sequence"/>
</dbReference>
<evidence type="ECO:0000313" key="1">
    <source>
        <dbReference type="EMBL" id="KAF7354163.1"/>
    </source>
</evidence>
<evidence type="ECO:0008006" key="3">
    <source>
        <dbReference type="Google" id="ProtNLM"/>
    </source>
</evidence>
<dbReference type="OrthoDB" id="2745518at2759"/>
<organism evidence="1 2">
    <name type="scientific">Mycena venus</name>
    <dbReference type="NCBI Taxonomy" id="2733690"/>
    <lineage>
        <taxon>Eukaryota</taxon>
        <taxon>Fungi</taxon>
        <taxon>Dikarya</taxon>
        <taxon>Basidiomycota</taxon>
        <taxon>Agaricomycotina</taxon>
        <taxon>Agaricomycetes</taxon>
        <taxon>Agaricomycetidae</taxon>
        <taxon>Agaricales</taxon>
        <taxon>Marasmiineae</taxon>
        <taxon>Mycenaceae</taxon>
        <taxon>Mycena</taxon>
    </lineage>
</organism>
<evidence type="ECO:0000313" key="2">
    <source>
        <dbReference type="Proteomes" id="UP000620124"/>
    </source>
</evidence>
<gene>
    <name evidence="1" type="ORF">MVEN_01103900</name>
</gene>